<evidence type="ECO:0000313" key="2">
    <source>
        <dbReference type="EMBL" id="KAL1534803.1"/>
    </source>
</evidence>
<feature type="compositionally biased region" description="Gly residues" evidence="1">
    <location>
        <begin position="99"/>
        <end position="113"/>
    </location>
</feature>
<keyword evidence="3" id="KW-1185">Reference proteome</keyword>
<protein>
    <submittedName>
        <fullName evidence="2">Glycine-rich RNA-binding protein 1-like</fullName>
    </submittedName>
</protein>
<evidence type="ECO:0000313" key="3">
    <source>
        <dbReference type="Proteomes" id="UP001567538"/>
    </source>
</evidence>
<feature type="compositionally biased region" description="Basic and acidic residues" evidence="1">
    <location>
        <begin position="70"/>
        <end position="93"/>
    </location>
</feature>
<accession>A0ABD1FUX2</accession>
<gene>
    <name evidence="2" type="ORF">AAHA92_30938</name>
</gene>
<dbReference type="AlphaFoldDB" id="A0ABD1FUX2"/>
<reference evidence="2 3" key="1">
    <citation type="submission" date="2024-06" db="EMBL/GenBank/DDBJ databases">
        <title>A chromosome level genome sequence of Diviner's sage (Salvia divinorum).</title>
        <authorList>
            <person name="Ford S.A."/>
            <person name="Ro D.-K."/>
            <person name="Ness R.W."/>
            <person name="Phillips M.A."/>
        </authorList>
    </citation>
    <scope>NUCLEOTIDE SEQUENCE [LARGE SCALE GENOMIC DNA]</scope>
    <source>
        <strain evidence="2">SAF-2024a</strain>
        <tissue evidence="2">Leaf</tissue>
    </source>
</reference>
<name>A0ABD1FUX2_SALDI</name>
<dbReference type="EMBL" id="JBEAFC010000012">
    <property type="protein sequence ID" value="KAL1534803.1"/>
    <property type="molecule type" value="Genomic_DNA"/>
</dbReference>
<dbReference type="PANTHER" id="PTHR48226:SF1">
    <property type="entry name" value="WAS_WASL-INTERACTING PROTEIN FAMILY MEMBER 1"/>
    <property type="match status" value="1"/>
</dbReference>
<evidence type="ECO:0000256" key="1">
    <source>
        <dbReference type="SAM" id="MobiDB-lite"/>
    </source>
</evidence>
<sequence length="200" mass="21505">MSISKNGLHHAFSIMLGFKMSNCHWRKEWYKLANFSGNIMQRSPRNNVGAGEGGAASSTNTTTSSLKSSELPKRNDEHIEGKSDKSYNDVVVKDKKKNNGGGGGVGWGWGGGGGGGNRNGGWGWGNGGGGGVFWRWGCNGGKHHRSGKTRVFPKGDYAMGEFAQCLVKGKCRGMRLDCPLHCGGLCVYDCRNMCKAHCKK</sequence>
<dbReference type="InterPro" id="IPR053099">
    <property type="entry name" value="WAS/WASL-interacting_domain"/>
</dbReference>
<dbReference type="Proteomes" id="UP001567538">
    <property type="component" value="Unassembled WGS sequence"/>
</dbReference>
<feature type="compositionally biased region" description="Low complexity" evidence="1">
    <location>
        <begin position="55"/>
        <end position="65"/>
    </location>
</feature>
<feature type="region of interest" description="Disordered" evidence="1">
    <location>
        <begin position="44"/>
        <end position="113"/>
    </location>
</feature>
<organism evidence="2 3">
    <name type="scientific">Salvia divinorum</name>
    <name type="common">Maria pastora</name>
    <name type="synonym">Diviner's sage</name>
    <dbReference type="NCBI Taxonomy" id="28513"/>
    <lineage>
        <taxon>Eukaryota</taxon>
        <taxon>Viridiplantae</taxon>
        <taxon>Streptophyta</taxon>
        <taxon>Embryophyta</taxon>
        <taxon>Tracheophyta</taxon>
        <taxon>Spermatophyta</taxon>
        <taxon>Magnoliopsida</taxon>
        <taxon>eudicotyledons</taxon>
        <taxon>Gunneridae</taxon>
        <taxon>Pentapetalae</taxon>
        <taxon>asterids</taxon>
        <taxon>lamiids</taxon>
        <taxon>Lamiales</taxon>
        <taxon>Lamiaceae</taxon>
        <taxon>Nepetoideae</taxon>
        <taxon>Mentheae</taxon>
        <taxon>Salviinae</taxon>
        <taxon>Salvia</taxon>
        <taxon>Salvia subgen. Calosphace</taxon>
    </lineage>
</organism>
<dbReference type="PANTHER" id="PTHR48226">
    <property type="entry name" value="OS06G0326200 PROTEIN"/>
    <property type="match status" value="1"/>
</dbReference>
<comment type="caution">
    <text evidence="2">The sequence shown here is derived from an EMBL/GenBank/DDBJ whole genome shotgun (WGS) entry which is preliminary data.</text>
</comment>
<proteinExistence type="predicted"/>